<keyword evidence="2" id="KW-0808">Transferase</keyword>
<evidence type="ECO:0000313" key="2">
    <source>
        <dbReference type="EMBL" id="MBM2615080.1"/>
    </source>
</evidence>
<sequence length="222" mass="23183">MTATSTRLLPALTVFDAALSRAGAGATSVLTVRNNRGAEQQVDATSWRRPWLPGDDRLLDRCGGPVLDIGCGPGRLTYALSRRGHAALGVDVSAAAVQLARARGAIALRRDVFGALPGEGRWRHLLLADGNIGIGGDPARLLRRGRELLAPDGRLHVELAPPGTPSWAGEARISAGGGPASEPFRWAVLAAGDLPEPAVASGLRILATWTEAGRWFATLSPA</sequence>
<dbReference type="CDD" id="cd02440">
    <property type="entry name" value="AdoMet_MTases"/>
    <property type="match status" value="1"/>
</dbReference>
<dbReference type="InterPro" id="IPR029063">
    <property type="entry name" value="SAM-dependent_MTases_sf"/>
</dbReference>
<dbReference type="SUPFAM" id="SSF53335">
    <property type="entry name" value="S-adenosyl-L-methionine-dependent methyltransferases"/>
    <property type="match status" value="1"/>
</dbReference>
<proteinExistence type="predicted"/>
<evidence type="ECO:0000259" key="1">
    <source>
        <dbReference type="Pfam" id="PF13649"/>
    </source>
</evidence>
<keyword evidence="2" id="KW-0489">Methyltransferase</keyword>
<dbReference type="Proteomes" id="UP000632138">
    <property type="component" value="Unassembled WGS sequence"/>
</dbReference>
<accession>A0ABS2A5S9</accession>
<dbReference type="Gene3D" id="3.40.50.150">
    <property type="entry name" value="Vaccinia Virus protein VP39"/>
    <property type="match status" value="1"/>
</dbReference>
<dbReference type="InterPro" id="IPR041698">
    <property type="entry name" value="Methyltransf_25"/>
</dbReference>
<evidence type="ECO:0000313" key="3">
    <source>
        <dbReference type="Proteomes" id="UP000632138"/>
    </source>
</evidence>
<protein>
    <submittedName>
        <fullName evidence="2">Methyltransferase domain-containing protein</fullName>
    </submittedName>
</protein>
<gene>
    <name evidence="2" type="ORF">JIG36_05835</name>
</gene>
<dbReference type="GO" id="GO:0032259">
    <property type="term" value="P:methylation"/>
    <property type="evidence" value="ECO:0007669"/>
    <property type="project" value="UniProtKB-KW"/>
</dbReference>
<keyword evidence="3" id="KW-1185">Reference proteome</keyword>
<dbReference type="GO" id="GO:0008168">
    <property type="term" value="F:methyltransferase activity"/>
    <property type="evidence" value="ECO:0007669"/>
    <property type="project" value="UniProtKB-KW"/>
</dbReference>
<dbReference type="EMBL" id="JAENHP010000001">
    <property type="protein sequence ID" value="MBM2615080.1"/>
    <property type="molecule type" value="Genomic_DNA"/>
</dbReference>
<dbReference type="RefSeq" id="WP_203374914.1">
    <property type="nucleotide sequence ID" value="NZ_JAENHP010000001.1"/>
</dbReference>
<reference evidence="2 3" key="1">
    <citation type="submission" date="2021-01" db="EMBL/GenBank/DDBJ databases">
        <title>Actinoplanes sp. nov. LDG1-06 isolated from lichen.</title>
        <authorList>
            <person name="Saeng-In P."/>
            <person name="Phongsopitanun W."/>
            <person name="Kanchanasin P."/>
            <person name="Yuki M."/>
            <person name="Kudo T."/>
            <person name="Ohkuma M."/>
            <person name="Tanasupawat S."/>
        </authorList>
    </citation>
    <scope>NUCLEOTIDE SEQUENCE [LARGE SCALE GENOMIC DNA]</scope>
    <source>
        <strain evidence="2 3">LDG1-06</strain>
    </source>
</reference>
<comment type="caution">
    <text evidence="2">The sequence shown here is derived from an EMBL/GenBank/DDBJ whole genome shotgun (WGS) entry which is preliminary data.</text>
</comment>
<dbReference type="Pfam" id="PF13649">
    <property type="entry name" value="Methyltransf_25"/>
    <property type="match status" value="1"/>
</dbReference>
<feature type="domain" description="Methyltransferase" evidence="1">
    <location>
        <begin position="66"/>
        <end position="153"/>
    </location>
</feature>
<organism evidence="2 3">
    <name type="scientific">Paractinoplanes ovalisporus</name>
    <dbReference type="NCBI Taxonomy" id="2810368"/>
    <lineage>
        <taxon>Bacteria</taxon>
        <taxon>Bacillati</taxon>
        <taxon>Actinomycetota</taxon>
        <taxon>Actinomycetes</taxon>
        <taxon>Micromonosporales</taxon>
        <taxon>Micromonosporaceae</taxon>
        <taxon>Paractinoplanes</taxon>
    </lineage>
</organism>
<name>A0ABS2A5S9_9ACTN</name>